<evidence type="ECO:0000313" key="1">
    <source>
        <dbReference type="EMBL" id="KAH7839877.1"/>
    </source>
</evidence>
<accession>A0ACB7XGH8</accession>
<sequence>MRQQVNQKDAVDGTISFHDQARNSVYKLNDQTAKIFVRPKLTDSSMASRQLVPCGFWPLFLTPFCIFQTDSRWRFRTFLEFFYLPKMEHSRVQVGMTQHFMRSYSDLLTRTCHRHVHAMGGMIKATIVAPATRSNAADLTSLPASHHHLHAPTPRLLRRWFRRSQARKIYRFKPMVALTTMVISPTTKMVAPTMTMVALTWVHGYDIGGDDCFAHLELGFKFYNLSDEVDGVLGKTYRRGYVSKARVDVPMQVMGGADKYLSSSIFATDCLVSRFGSVKGDFERKEEGKEYATVTCGSGREGSGMVCKR</sequence>
<dbReference type="Proteomes" id="UP000828048">
    <property type="component" value="Chromosome 10"/>
</dbReference>
<name>A0ACB7XGH8_9ERIC</name>
<dbReference type="EMBL" id="CM037160">
    <property type="protein sequence ID" value="KAH7839877.1"/>
    <property type="molecule type" value="Genomic_DNA"/>
</dbReference>
<keyword evidence="2" id="KW-1185">Reference proteome</keyword>
<proteinExistence type="predicted"/>
<comment type="caution">
    <text evidence="1">The sequence shown here is derived from an EMBL/GenBank/DDBJ whole genome shotgun (WGS) entry which is preliminary data.</text>
</comment>
<protein>
    <submittedName>
        <fullName evidence="1">Uncharacterized protein</fullName>
    </submittedName>
</protein>
<evidence type="ECO:0000313" key="2">
    <source>
        <dbReference type="Proteomes" id="UP000828048"/>
    </source>
</evidence>
<organism evidence="1 2">
    <name type="scientific">Vaccinium darrowii</name>
    <dbReference type="NCBI Taxonomy" id="229202"/>
    <lineage>
        <taxon>Eukaryota</taxon>
        <taxon>Viridiplantae</taxon>
        <taxon>Streptophyta</taxon>
        <taxon>Embryophyta</taxon>
        <taxon>Tracheophyta</taxon>
        <taxon>Spermatophyta</taxon>
        <taxon>Magnoliopsida</taxon>
        <taxon>eudicotyledons</taxon>
        <taxon>Gunneridae</taxon>
        <taxon>Pentapetalae</taxon>
        <taxon>asterids</taxon>
        <taxon>Ericales</taxon>
        <taxon>Ericaceae</taxon>
        <taxon>Vaccinioideae</taxon>
        <taxon>Vaccinieae</taxon>
        <taxon>Vaccinium</taxon>
    </lineage>
</organism>
<gene>
    <name evidence="1" type="ORF">Vadar_009890</name>
</gene>
<reference evidence="1 2" key="1">
    <citation type="journal article" date="2021" name="Hortic Res">
        <title>High-quality reference genome and annotation aids understanding of berry development for evergreen blueberry (Vaccinium darrowii).</title>
        <authorList>
            <person name="Yu J."/>
            <person name="Hulse-Kemp A.M."/>
            <person name="Babiker E."/>
            <person name="Staton M."/>
        </authorList>
    </citation>
    <scope>NUCLEOTIDE SEQUENCE [LARGE SCALE GENOMIC DNA]</scope>
    <source>
        <strain evidence="2">cv. NJ 8807/NJ 8810</strain>
        <tissue evidence="1">Young leaf</tissue>
    </source>
</reference>